<dbReference type="OrthoDB" id="9813903at2"/>
<dbReference type="NCBIfam" id="TIGR00254">
    <property type="entry name" value="GGDEF"/>
    <property type="match status" value="1"/>
</dbReference>
<protein>
    <submittedName>
        <fullName evidence="3">EAL domain-containing protein</fullName>
    </submittedName>
</protein>
<dbReference type="InterPro" id="IPR052155">
    <property type="entry name" value="Biofilm_reg_signaling"/>
</dbReference>
<dbReference type="SUPFAM" id="SSF141868">
    <property type="entry name" value="EAL domain-like"/>
    <property type="match status" value="1"/>
</dbReference>
<dbReference type="InterPro" id="IPR035919">
    <property type="entry name" value="EAL_sf"/>
</dbReference>
<dbReference type="PROSITE" id="PS51257">
    <property type="entry name" value="PROKAR_LIPOPROTEIN"/>
    <property type="match status" value="1"/>
</dbReference>
<proteinExistence type="predicted"/>
<reference evidence="3 4" key="1">
    <citation type="submission" date="2019-07" db="EMBL/GenBank/DDBJ databases">
        <title>Complete genome sequence of Comamonas sp. NLF 7-7 isolated from livestock.</title>
        <authorList>
            <person name="Kim D.H."/>
            <person name="Kim J.G."/>
        </authorList>
    </citation>
    <scope>NUCLEOTIDE SEQUENCE [LARGE SCALE GENOMIC DNA]</scope>
    <source>
        <strain evidence="3 4">NLF 7-7</strain>
    </source>
</reference>
<dbReference type="Pfam" id="PF00990">
    <property type="entry name" value="GGDEF"/>
    <property type="match status" value="1"/>
</dbReference>
<gene>
    <name evidence="3" type="ORF">FOZ74_06520</name>
</gene>
<evidence type="ECO:0000313" key="4">
    <source>
        <dbReference type="Proteomes" id="UP000321199"/>
    </source>
</evidence>
<dbReference type="GO" id="GO:0003824">
    <property type="term" value="F:catalytic activity"/>
    <property type="evidence" value="ECO:0007669"/>
    <property type="project" value="UniProtKB-ARBA"/>
</dbReference>
<dbReference type="Gene3D" id="3.20.20.450">
    <property type="entry name" value="EAL domain"/>
    <property type="match status" value="1"/>
</dbReference>
<dbReference type="SUPFAM" id="SSF55073">
    <property type="entry name" value="Nucleotide cyclase"/>
    <property type="match status" value="1"/>
</dbReference>
<dbReference type="PROSITE" id="PS50887">
    <property type="entry name" value="GGDEF"/>
    <property type="match status" value="1"/>
</dbReference>
<name>A0A5B8RUC7_9BURK</name>
<dbReference type="KEGG" id="cof:FOZ74_06520"/>
<dbReference type="InterPro" id="IPR029787">
    <property type="entry name" value="Nucleotide_cyclase"/>
</dbReference>
<dbReference type="FunFam" id="3.30.70.270:FF:000001">
    <property type="entry name" value="Diguanylate cyclase domain protein"/>
    <property type="match status" value="1"/>
</dbReference>
<dbReference type="InterPro" id="IPR000160">
    <property type="entry name" value="GGDEF_dom"/>
</dbReference>
<dbReference type="InterPro" id="IPR001633">
    <property type="entry name" value="EAL_dom"/>
</dbReference>
<dbReference type="Proteomes" id="UP000321199">
    <property type="component" value="Chromosome"/>
</dbReference>
<dbReference type="Gene3D" id="3.30.450.20">
    <property type="entry name" value="PAS domain"/>
    <property type="match status" value="1"/>
</dbReference>
<dbReference type="PANTHER" id="PTHR44757">
    <property type="entry name" value="DIGUANYLATE CYCLASE DGCP"/>
    <property type="match status" value="1"/>
</dbReference>
<dbReference type="InterPro" id="IPR012226">
    <property type="entry name" value="Diguanyl_cyclase/Pdiesterase"/>
</dbReference>
<evidence type="ECO:0000313" key="3">
    <source>
        <dbReference type="EMBL" id="QEA12703.1"/>
    </source>
</evidence>
<feature type="domain" description="GGDEF" evidence="2">
    <location>
        <begin position="353"/>
        <end position="485"/>
    </location>
</feature>
<dbReference type="InterPro" id="IPR013656">
    <property type="entry name" value="PAS_4"/>
</dbReference>
<accession>A0A5B8RUC7</accession>
<dbReference type="SUPFAM" id="SSF55785">
    <property type="entry name" value="PYP-like sensor domain (PAS domain)"/>
    <property type="match status" value="1"/>
</dbReference>
<dbReference type="SMART" id="SM00267">
    <property type="entry name" value="GGDEF"/>
    <property type="match status" value="1"/>
</dbReference>
<dbReference type="InterPro" id="IPR003018">
    <property type="entry name" value="GAF"/>
</dbReference>
<evidence type="ECO:0000259" key="2">
    <source>
        <dbReference type="PROSITE" id="PS50887"/>
    </source>
</evidence>
<feature type="domain" description="EAL" evidence="1">
    <location>
        <begin position="494"/>
        <end position="746"/>
    </location>
</feature>
<dbReference type="InterPro" id="IPR043128">
    <property type="entry name" value="Rev_trsase/Diguanyl_cyclase"/>
</dbReference>
<dbReference type="CDD" id="cd01948">
    <property type="entry name" value="EAL"/>
    <property type="match status" value="1"/>
</dbReference>
<dbReference type="InterPro" id="IPR029016">
    <property type="entry name" value="GAF-like_dom_sf"/>
</dbReference>
<dbReference type="CDD" id="cd01949">
    <property type="entry name" value="GGDEF"/>
    <property type="match status" value="1"/>
</dbReference>
<dbReference type="SUPFAM" id="SSF55781">
    <property type="entry name" value="GAF domain-like"/>
    <property type="match status" value="1"/>
</dbReference>
<dbReference type="InterPro" id="IPR035965">
    <property type="entry name" value="PAS-like_dom_sf"/>
</dbReference>
<dbReference type="SMART" id="SM00052">
    <property type="entry name" value="EAL"/>
    <property type="match status" value="1"/>
</dbReference>
<sequence length="758" mass="79555">MSARRACTPADPQGGAMLNQPPATGSCLASATALVPGCAPVPAKPGAVIATIGAGLHVSGVSAGFTRLLGHAPIQARGRRLDELLRGPDTDEPSLQALCAAIASGQEWQTVLLIHTAHGAARWMAVSASALRGDGGAAPHSVVVLDEVTHVGDHAALQHLVLDAMAQGAPLHDAARLLCREMEQAVPGCTAVLLARDAQGRLRIVAAPSLPPALESLVDGHAGGARCGCCTAATTGQAVRAADIASDPRWDAVGGAFVAHGLQACHAYPVASREGAVLGVFALYCPETLDTDGWHGQLANAGLRLCTLLLEREHERARIHQLAYYDGLTGLANRSMLNAQAARMLHEAQRSGAALALVFIDLDHFKQVNDTHGHLAGDALLRAVAARLQDSARASDLAARLGGDEFVLLLTRCDARQAALAAERLLNAFSRPVSLPQATLQPRASMGIALFPDDGADADTLLHCADLAMYQAKTAGGQCWRFHNAAMNDQARRLSLLEADLRQALAAGGLALHYQPQMQGGGLHGVEALLRWQHPTLGAIAPERLTRTADECGLRAELTRWVVGEACRQMADWRARGVAVPRVSVNLQGADLHEPELMQWLTQPLGAHGLQTADLAVEIAEDVLCSSDPVVLNSAHALRRHGIALALDSFGTGCCNLGTLHLLPVDELKLDGGFVRDIETSATARALIRAMLHIAHGLGLPLVAEGVETRAQQQFLRAHGCALAQGHLLSPPLSAPALERLLREAGTAAPQVSVPKTT</sequence>
<organism evidence="3 4">
    <name type="scientific">Comamonas flocculans</name>
    <dbReference type="NCBI Taxonomy" id="2597701"/>
    <lineage>
        <taxon>Bacteria</taxon>
        <taxon>Pseudomonadati</taxon>
        <taxon>Pseudomonadota</taxon>
        <taxon>Betaproteobacteria</taxon>
        <taxon>Burkholderiales</taxon>
        <taxon>Comamonadaceae</taxon>
        <taxon>Comamonas</taxon>
    </lineage>
</organism>
<keyword evidence="4" id="KW-1185">Reference proteome</keyword>
<evidence type="ECO:0000259" key="1">
    <source>
        <dbReference type="PROSITE" id="PS50883"/>
    </source>
</evidence>
<dbReference type="Pfam" id="PF00563">
    <property type="entry name" value="EAL"/>
    <property type="match status" value="1"/>
</dbReference>
<dbReference type="EMBL" id="CP042344">
    <property type="protein sequence ID" value="QEA12703.1"/>
    <property type="molecule type" value="Genomic_DNA"/>
</dbReference>
<dbReference type="PIRSF" id="PIRSF005925">
    <property type="entry name" value="Dos"/>
    <property type="match status" value="1"/>
</dbReference>
<dbReference type="PANTHER" id="PTHR44757:SF2">
    <property type="entry name" value="BIOFILM ARCHITECTURE MAINTENANCE PROTEIN MBAA"/>
    <property type="match status" value="1"/>
</dbReference>
<dbReference type="Pfam" id="PF08448">
    <property type="entry name" value="PAS_4"/>
    <property type="match status" value="1"/>
</dbReference>
<dbReference type="PROSITE" id="PS50883">
    <property type="entry name" value="EAL"/>
    <property type="match status" value="1"/>
</dbReference>
<dbReference type="Gene3D" id="3.30.450.40">
    <property type="match status" value="1"/>
</dbReference>
<dbReference type="Gene3D" id="3.30.70.270">
    <property type="match status" value="1"/>
</dbReference>
<dbReference type="AlphaFoldDB" id="A0A5B8RUC7"/>
<dbReference type="Pfam" id="PF13185">
    <property type="entry name" value="GAF_2"/>
    <property type="match status" value="1"/>
</dbReference>